<organism evidence="1 2">
    <name type="scientific">Cochliobolus sativus (strain ND90Pr / ATCC 201652)</name>
    <name type="common">Common root rot and spot blotch fungus</name>
    <name type="synonym">Bipolaris sorokiniana</name>
    <dbReference type="NCBI Taxonomy" id="665912"/>
    <lineage>
        <taxon>Eukaryota</taxon>
        <taxon>Fungi</taxon>
        <taxon>Dikarya</taxon>
        <taxon>Ascomycota</taxon>
        <taxon>Pezizomycotina</taxon>
        <taxon>Dothideomycetes</taxon>
        <taxon>Pleosporomycetidae</taxon>
        <taxon>Pleosporales</taxon>
        <taxon>Pleosporineae</taxon>
        <taxon>Pleosporaceae</taxon>
        <taxon>Bipolaris</taxon>
    </lineage>
</organism>
<name>M2SRX4_COCSN</name>
<dbReference type="STRING" id="665912.M2SRX4"/>
<dbReference type="OrthoDB" id="435022at2759"/>
<dbReference type="KEGG" id="bsc:COCSADRAFT_30352"/>
<dbReference type="AlphaFoldDB" id="M2SRX4"/>
<dbReference type="EMBL" id="KB445652">
    <property type="protein sequence ID" value="EMD59557.1"/>
    <property type="molecule type" value="Genomic_DNA"/>
</dbReference>
<dbReference type="HOGENOM" id="CLU_2277260_0_0_1"/>
<evidence type="ECO:0000313" key="1">
    <source>
        <dbReference type="EMBL" id="EMD59557.1"/>
    </source>
</evidence>
<dbReference type="RefSeq" id="XP_007704451.1">
    <property type="nucleotide sequence ID" value="XM_007706261.1"/>
</dbReference>
<dbReference type="GeneID" id="19136226"/>
<reference evidence="1 2" key="1">
    <citation type="journal article" date="2012" name="PLoS Pathog.">
        <title>Diverse lifestyles and strategies of plant pathogenesis encoded in the genomes of eighteen Dothideomycetes fungi.</title>
        <authorList>
            <person name="Ohm R.A."/>
            <person name="Feau N."/>
            <person name="Henrissat B."/>
            <person name="Schoch C.L."/>
            <person name="Horwitz B.A."/>
            <person name="Barry K.W."/>
            <person name="Condon B.J."/>
            <person name="Copeland A.C."/>
            <person name="Dhillon B."/>
            <person name="Glaser F."/>
            <person name="Hesse C.N."/>
            <person name="Kosti I."/>
            <person name="LaButti K."/>
            <person name="Lindquist E.A."/>
            <person name="Lucas S."/>
            <person name="Salamov A.A."/>
            <person name="Bradshaw R.E."/>
            <person name="Ciuffetti L."/>
            <person name="Hamelin R.C."/>
            <person name="Kema G.H.J."/>
            <person name="Lawrence C."/>
            <person name="Scott J.A."/>
            <person name="Spatafora J.W."/>
            <person name="Turgeon B.G."/>
            <person name="de Wit P.J.G.M."/>
            <person name="Zhong S."/>
            <person name="Goodwin S.B."/>
            <person name="Grigoriev I.V."/>
        </authorList>
    </citation>
    <scope>NUCLEOTIDE SEQUENCE [LARGE SCALE GENOMIC DNA]</scope>
    <source>
        <strain evidence="2">ND90Pr / ATCC 201652</strain>
    </source>
</reference>
<accession>M2SRX4</accession>
<keyword evidence="2" id="KW-1185">Reference proteome</keyword>
<proteinExistence type="predicted"/>
<protein>
    <submittedName>
        <fullName evidence="1">Uncharacterized protein</fullName>
    </submittedName>
</protein>
<gene>
    <name evidence="1" type="ORF">COCSADRAFT_30352</name>
</gene>
<evidence type="ECO:0000313" key="2">
    <source>
        <dbReference type="Proteomes" id="UP000016934"/>
    </source>
</evidence>
<sequence>MSNGFLLVKDSRTTQEYRAPIQRISVIATAFKDIKAPQSSGNRADKAGSGLRVHDPGLFNTTVMETGTKYPKPVQKESLRRALLAAMLEVPKTVFEIVSTFP</sequence>
<dbReference type="Proteomes" id="UP000016934">
    <property type="component" value="Unassembled WGS sequence"/>
</dbReference>
<reference evidence="2" key="2">
    <citation type="journal article" date="2013" name="PLoS Genet.">
        <title>Comparative genome structure, secondary metabolite, and effector coding capacity across Cochliobolus pathogens.</title>
        <authorList>
            <person name="Condon B.J."/>
            <person name="Leng Y."/>
            <person name="Wu D."/>
            <person name="Bushley K.E."/>
            <person name="Ohm R.A."/>
            <person name="Otillar R."/>
            <person name="Martin J."/>
            <person name="Schackwitz W."/>
            <person name="Grimwood J."/>
            <person name="MohdZainudin N."/>
            <person name="Xue C."/>
            <person name="Wang R."/>
            <person name="Manning V.A."/>
            <person name="Dhillon B."/>
            <person name="Tu Z.J."/>
            <person name="Steffenson B.J."/>
            <person name="Salamov A."/>
            <person name="Sun H."/>
            <person name="Lowry S."/>
            <person name="LaButti K."/>
            <person name="Han J."/>
            <person name="Copeland A."/>
            <person name="Lindquist E."/>
            <person name="Barry K."/>
            <person name="Schmutz J."/>
            <person name="Baker S.E."/>
            <person name="Ciuffetti L.M."/>
            <person name="Grigoriev I.V."/>
            <person name="Zhong S."/>
            <person name="Turgeon B.G."/>
        </authorList>
    </citation>
    <scope>NUCLEOTIDE SEQUENCE [LARGE SCALE GENOMIC DNA]</scope>
    <source>
        <strain evidence="2">ND90Pr / ATCC 201652</strain>
    </source>
</reference>